<evidence type="ECO:0000256" key="1">
    <source>
        <dbReference type="SAM" id="MobiDB-lite"/>
    </source>
</evidence>
<feature type="compositionally biased region" description="Low complexity" evidence="1">
    <location>
        <begin position="451"/>
        <end position="462"/>
    </location>
</feature>
<name>A0A7R9BH15_9CRUS</name>
<proteinExistence type="predicted"/>
<dbReference type="EMBL" id="OA882291">
    <property type="protein sequence ID" value="CAD7274473.1"/>
    <property type="molecule type" value="Genomic_DNA"/>
</dbReference>
<feature type="compositionally biased region" description="Basic and acidic residues" evidence="1">
    <location>
        <begin position="344"/>
        <end position="354"/>
    </location>
</feature>
<organism evidence="2">
    <name type="scientific">Notodromas monacha</name>
    <dbReference type="NCBI Taxonomy" id="399045"/>
    <lineage>
        <taxon>Eukaryota</taxon>
        <taxon>Metazoa</taxon>
        <taxon>Ecdysozoa</taxon>
        <taxon>Arthropoda</taxon>
        <taxon>Crustacea</taxon>
        <taxon>Oligostraca</taxon>
        <taxon>Ostracoda</taxon>
        <taxon>Podocopa</taxon>
        <taxon>Podocopida</taxon>
        <taxon>Cypridocopina</taxon>
        <taxon>Cypridoidea</taxon>
        <taxon>Cyprididae</taxon>
        <taxon>Notodromas</taxon>
    </lineage>
</organism>
<dbReference type="EMBL" id="CAJPEX010000254">
    <property type="protein sequence ID" value="CAG0914625.1"/>
    <property type="molecule type" value="Genomic_DNA"/>
</dbReference>
<evidence type="ECO:0000313" key="2">
    <source>
        <dbReference type="EMBL" id="CAD7274473.1"/>
    </source>
</evidence>
<accession>A0A7R9BH15</accession>
<feature type="region of interest" description="Disordered" evidence="1">
    <location>
        <begin position="423"/>
        <end position="462"/>
    </location>
</feature>
<protein>
    <submittedName>
        <fullName evidence="2">Uncharacterized protein</fullName>
    </submittedName>
</protein>
<sequence>MNLLLLQHQEQADDAFYSTYGGSSNIQDDGGQVQQGTTYYNAPVAHRISSSTGRYASEAAAADELALIEVGDDARTHQLPASGGFASGPAPSNYISSSFYSEPQSYHGYLTYLDQAPAAPDTGADAGAQPPVGRFTVAHPQVVKRRLVQPPATAVLGLANPQPTEWRSGHPIVRAPRQLGYHSANQIAERISMILVTQLFECPNNRVTGPPFSGLGIGETKDCPGWRLDQPVLDDWRVCDRNLTNWRMTRYHICHSLMVMHNTNRELNMLSFAEHQDSAVLMWPEMTSYGRALVAGGDAASTAAGASSLFDHHHQVHHQQRQQQQQQQRREKPSPSPGVIDESNDVKDIKDDGPRTNTILDYMPSLVQLRPTFAAGPEWQTTWRDRAESALSNVLDVDYHLRDVHSYLDSLWGMRRLKRSAAASYSEHMIRPRDEEDEGEGEDKDNHKNTPSQQPSSSLPRLLGNGWQGTWLLGRHMMVGPASDAGRGGAAVEPINRYVS</sequence>
<dbReference type="AlphaFoldDB" id="A0A7R9BH15"/>
<feature type="region of interest" description="Disordered" evidence="1">
    <location>
        <begin position="311"/>
        <end position="357"/>
    </location>
</feature>
<keyword evidence="3" id="KW-1185">Reference proteome</keyword>
<dbReference type="OrthoDB" id="10683215at2759"/>
<dbReference type="Proteomes" id="UP000678499">
    <property type="component" value="Unassembled WGS sequence"/>
</dbReference>
<gene>
    <name evidence="2" type="ORF">NMOB1V02_LOCUS2304</name>
</gene>
<evidence type="ECO:0000313" key="3">
    <source>
        <dbReference type="Proteomes" id="UP000678499"/>
    </source>
</evidence>
<reference evidence="2" key="1">
    <citation type="submission" date="2020-11" db="EMBL/GenBank/DDBJ databases">
        <authorList>
            <person name="Tran Van P."/>
        </authorList>
    </citation>
    <scope>NUCLEOTIDE SEQUENCE</scope>
</reference>